<dbReference type="Gene3D" id="2.60.40.2340">
    <property type="match status" value="1"/>
</dbReference>
<reference evidence="3" key="2">
    <citation type="submission" date="2021-04" db="EMBL/GenBank/DDBJ databases">
        <authorList>
            <person name="Gilroy R."/>
        </authorList>
    </citation>
    <scope>NUCLEOTIDE SEQUENCE</scope>
    <source>
        <strain evidence="3">ChiHecec1B25-7008</strain>
    </source>
</reference>
<evidence type="ECO:0000313" key="4">
    <source>
        <dbReference type="Proteomes" id="UP000823860"/>
    </source>
</evidence>
<protein>
    <submittedName>
        <fullName evidence="3">PCMD domain-containing protein</fullName>
    </submittedName>
</protein>
<reference evidence="3" key="1">
    <citation type="journal article" date="2021" name="PeerJ">
        <title>Extensive microbial diversity within the chicken gut microbiome revealed by metagenomics and culture.</title>
        <authorList>
            <person name="Gilroy R."/>
            <person name="Ravi A."/>
            <person name="Getino M."/>
            <person name="Pursley I."/>
            <person name="Horton D.L."/>
            <person name="Alikhan N.F."/>
            <person name="Baker D."/>
            <person name="Gharbi K."/>
            <person name="Hall N."/>
            <person name="Watson M."/>
            <person name="Adriaenssens E.M."/>
            <person name="Foster-Nyarko E."/>
            <person name="Jarju S."/>
            <person name="Secka A."/>
            <person name="Antonio M."/>
            <person name="Oren A."/>
            <person name="Chaudhuri R.R."/>
            <person name="La Ragione R."/>
            <person name="Hildebrand F."/>
            <person name="Pallen M.J."/>
        </authorList>
    </citation>
    <scope>NUCLEOTIDE SEQUENCE</scope>
    <source>
        <strain evidence="3">ChiHecec1B25-7008</strain>
    </source>
</reference>
<feature type="signal peptide" evidence="1">
    <location>
        <begin position="1"/>
        <end position="25"/>
    </location>
</feature>
<name>A0A9D2HQT3_9BACE</name>
<evidence type="ECO:0000256" key="1">
    <source>
        <dbReference type="SAM" id="SignalP"/>
    </source>
</evidence>
<accession>A0A9D2HQT3</accession>
<comment type="caution">
    <text evidence="3">The sequence shown here is derived from an EMBL/GenBank/DDBJ whole genome shotgun (WGS) entry which is preliminary data.</text>
</comment>
<proteinExistence type="predicted"/>
<keyword evidence="1" id="KW-0732">Signal</keyword>
<dbReference type="EMBL" id="DWZE01000084">
    <property type="protein sequence ID" value="HJA83755.1"/>
    <property type="molecule type" value="Genomic_DNA"/>
</dbReference>
<gene>
    <name evidence="3" type="ORF">H9785_07300</name>
</gene>
<dbReference type="InterPro" id="IPR038653">
    <property type="entry name" value="Put_CMD_sf"/>
</dbReference>
<dbReference type="AlphaFoldDB" id="A0A9D2HQT3"/>
<organism evidence="3 4">
    <name type="scientific">Candidatus Bacteroides intestinavium</name>
    <dbReference type="NCBI Taxonomy" id="2838469"/>
    <lineage>
        <taxon>Bacteria</taxon>
        <taxon>Pseudomonadati</taxon>
        <taxon>Bacteroidota</taxon>
        <taxon>Bacteroidia</taxon>
        <taxon>Bacteroidales</taxon>
        <taxon>Bacteroidaceae</taxon>
        <taxon>Bacteroides</taxon>
    </lineage>
</organism>
<sequence>MKLKDLTACLCVLLGLFASCIQEEALNTEADIESVTLPGDVMNRSAVFGDAITENDGTKVYPITLYVKEGTDITRLGPVLTLTEGATVTPASSTVLDFTMPKDYLVTSQDGQWQRHYRISVTTSGISAQNTHYSFENVRLGGGGKYHVFYETDQYGAESWAWASGNPGFALTDANEDNPLNFPTYQGDNGYDGKCLMLVTRRTGSLGELVNMPIASGNLFIGTFDVLNALNDPLTATLFGTQFEYVPVRLSGYYKFKAGETYYELDKTAEDKLQPVPGRKDQCNIYGIFYESTDERPILDATDALSEDNEQVISTAIVDQNDVQETDEWTYFEIPFVTRDGKSVDPDKLAAGRYCLAIVFASSIRGDYFEGAPGSTLCIDEVELTYEETVTNE</sequence>
<dbReference type="Pfam" id="PF13201">
    <property type="entry name" value="PCMD"/>
    <property type="match status" value="1"/>
</dbReference>
<feature type="domain" description="Putative carbohydrate metabolism" evidence="2">
    <location>
        <begin position="134"/>
        <end position="384"/>
    </location>
</feature>
<dbReference type="Proteomes" id="UP000823860">
    <property type="component" value="Unassembled WGS sequence"/>
</dbReference>
<dbReference type="InterPro" id="IPR025112">
    <property type="entry name" value="PCMD"/>
</dbReference>
<dbReference type="Gene3D" id="2.60.120.890">
    <property type="entry name" value="BT2081, beta-jelly-roll domain"/>
    <property type="match status" value="1"/>
</dbReference>
<feature type="chain" id="PRO_5038519106" evidence="1">
    <location>
        <begin position="26"/>
        <end position="393"/>
    </location>
</feature>
<evidence type="ECO:0000259" key="2">
    <source>
        <dbReference type="Pfam" id="PF13201"/>
    </source>
</evidence>
<dbReference type="PROSITE" id="PS51257">
    <property type="entry name" value="PROKAR_LIPOPROTEIN"/>
    <property type="match status" value="1"/>
</dbReference>
<evidence type="ECO:0000313" key="3">
    <source>
        <dbReference type="EMBL" id="HJA83755.1"/>
    </source>
</evidence>